<evidence type="ECO:0000313" key="1">
    <source>
        <dbReference type="EMBL" id="KAG2518291.1"/>
    </source>
</evidence>
<reference evidence="1" key="1">
    <citation type="journal article" date="2015" name="Genom Data">
        <title>Genome sequences of six Phytophthora species associated with forests in New Zealand.</title>
        <authorList>
            <person name="Studholme D.J."/>
            <person name="McDougal R.L."/>
            <person name="Sambles C."/>
            <person name="Hansen E."/>
            <person name="Hardy G."/>
            <person name="Grant M."/>
            <person name="Ganley R.J."/>
            <person name="Williams N.M."/>
        </authorList>
    </citation>
    <scope>NUCLEOTIDE SEQUENCE</scope>
    <source>
        <strain evidence="1">NZFS 2646</strain>
        <strain evidence="2">NZFS 3630</strain>
    </source>
</reference>
<dbReference type="Proteomes" id="UP000285883">
    <property type="component" value="Unassembled WGS sequence"/>
</dbReference>
<gene>
    <name evidence="3" type="ORF">BBI17_007476</name>
    <name evidence="4" type="ORF">BBO99_00007533</name>
    <name evidence="1" type="ORF">JM16_007318</name>
    <name evidence="2" type="ORF">JM18_007010</name>
</gene>
<evidence type="ECO:0000313" key="2">
    <source>
        <dbReference type="EMBL" id="KAG2520504.1"/>
    </source>
</evidence>
<proteinExistence type="predicted"/>
<organism evidence="4 5">
    <name type="scientific">Phytophthora kernoviae</name>
    <dbReference type="NCBI Taxonomy" id="325452"/>
    <lineage>
        <taxon>Eukaryota</taxon>
        <taxon>Sar</taxon>
        <taxon>Stramenopiles</taxon>
        <taxon>Oomycota</taxon>
        <taxon>Peronosporomycetes</taxon>
        <taxon>Peronosporales</taxon>
        <taxon>Peronosporaceae</taxon>
        <taxon>Phytophthora</taxon>
    </lineage>
</organism>
<reference evidence="5 6" key="2">
    <citation type="submission" date="2018-07" db="EMBL/GenBank/DDBJ databases">
        <title>Genome sequencing of oomycete isolates from Chile give support for New Zealand origin for Phytophthora kernoviae and make available the first Nothophytophthora sp. genome.</title>
        <authorList>
            <person name="Studholme D.J."/>
            <person name="Sanfuentes E."/>
            <person name="Panda P."/>
            <person name="Hill R."/>
            <person name="Sambles C."/>
            <person name="Grant M."/>
            <person name="Williams N.M."/>
            <person name="Mcdougal R.L."/>
        </authorList>
    </citation>
    <scope>NUCLEOTIDE SEQUENCE [LARGE SCALE GENOMIC DNA]</scope>
    <source>
        <strain evidence="3">Chile2</strain>
        <strain evidence="4">Chile4</strain>
    </source>
</reference>
<dbReference type="Proteomes" id="UP000785171">
    <property type="component" value="Unassembled WGS sequence"/>
</dbReference>
<evidence type="ECO:0000313" key="6">
    <source>
        <dbReference type="Proteomes" id="UP000285883"/>
    </source>
</evidence>
<dbReference type="EMBL" id="JPWU03000288">
    <property type="protein sequence ID" value="KAG2520504.1"/>
    <property type="molecule type" value="Genomic_DNA"/>
</dbReference>
<dbReference type="Proteomes" id="UP000285624">
    <property type="component" value="Unassembled WGS sequence"/>
</dbReference>
<dbReference type="PANTHER" id="PTHR22538:SF1">
    <property type="entry name" value="VWFD DOMAIN-CONTAINING PROTEIN"/>
    <property type="match status" value="1"/>
</dbReference>
<keyword evidence="5" id="KW-1185">Reference proteome</keyword>
<evidence type="ECO:0000313" key="4">
    <source>
        <dbReference type="EMBL" id="RLN76455.1"/>
    </source>
</evidence>
<dbReference type="EMBL" id="MAYM02001561">
    <property type="protein sequence ID" value="RLN14685.1"/>
    <property type="molecule type" value="Genomic_DNA"/>
</dbReference>
<dbReference type="EMBL" id="MBDN02000316">
    <property type="protein sequence ID" value="RLN76455.1"/>
    <property type="molecule type" value="Genomic_DNA"/>
</dbReference>
<evidence type="ECO:0000313" key="3">
    <source>
        <dbReference type="EMBL" id="RLN14685.1"/>
    </source>
</evidence>
<dbReference type="PANTHER" id="PTHR22538">
    <property type="entry name" value="CILIA- AND FLAGELLA-ASSOCIATED PROTEIN 74"/>
    <property type="match status" value="1"/>
</dbReference>
<evidence type="ECO:0000313" key="5">
    <source>
        <dbReference type="Proteomes" id="UP000285624"/>
    </source>
</evidence>
<dbReference type="AlphaFoldDB" id="A0A421GHY7"/>
<dbReference type="EMBL" id="JPWV03000304">
    <property type="protein sequence ID" value="KAG2518291.1"/>
    <property type="molecule type" value="Genomic_DNA"/>
</dbReference>
<protein>
    <submittedName>
        <fullName evidence="4">Uncharacterized protein</fullName>
    </submittedName>
</protein>
<name>A0A421GHY7_9STRA</name>
<accession>A0A421GHY7</accession>
<reference evidence="1" key="3">
    <citation type="submission" date="2020-06" db="EMBL/GenBank/DDBJ databases">
        <authorList>
            <person name="Studholme D.J."/>
        </authorList>
    </citation>
    <scope>NUCLEOTIDE SEQUENCE</scope>
    <source>
        <strain evidence="1">NZFS 2646</strain>
        <strain evidence="2">NZFS 3630</strain>
    </source>
</reference>
<sequence length="262" mass="28521">MTANWPSLRLHFMLKRSTMQVYGQSVFSMIASPTVSSDSSSVLYNTFATFDEGATSYNHTLVDGLAYVSQSSLDDSTATPSVSCVDSDSLPSVNSIVGALNDAIAISNVSMSTSTTQCSSGNVFKVSVDGFDFFVCYSGSSGFTMNGRDIDVAVEYLGDLMEILMPKVTDDTAHDNSFSGLKSDRQLIYWAFGTVIPHKSLKNDGMVEFFSCAGGFPESKFGNSYKDRFYVTKLNHGDASFRNGDALLTKSKMPVKWFECLL</sequence>
<dbReference type="Proteomes" id="UP000792063">
    <property type="component" value="Unassembled WGS sequence"/>
</dbReference>
<comment type="caution">
    <text evidence="4">The sequence shown here is derived from an EMBL/GenBank/DDBJ whole genome shotgun (WGS) entry which is preliminary data.</text>
</comment>